<dbReference type="InterPro" id="IPR008503">
    <property type="entry name" value="Asp_endopeptidase"/>
</dbReference>
<dbReference type="Pfam" id="PF05618">
    <property type="entry name" value="Zn_protease"/>
    <property type="match status" value="1"/>
</dbReference>
<accession>A0A7K4HLR1</accession>
<dbReference type="EMBL" id="JABXWR010000001">
    <property type="protein sequence ID" value="NVO66201.1"/>
    <property type="molecule type" value="Genomic_DNA"/>
</dbReference>
<evidence type="ECO:0000259" key="1">
    <source>
        <dbReference type="Pfam" id="PF05618"/>
    </source>
</evidence>
<dbReference type="GO" id="GO:0006508">
    <property type="term" value="P:proteolysis"/>
    <property type="evidence" value="ECO:0007669"/>
    <property type="project" value="UniProtKB-KW"/>
</dbReference>
<proteinExistence type="predicted"/>
<evidence type="ECO:0000313" key="3">
    <source>
        <dbReference type="Proteomes" id="UP000570823"/>
    </source>
</evidence>
<dbReference type="SUPFAM" id="SSF56420">
    <property type="entry name" value="Peptide deformylase"/>
    <property type="match status" value="1"/>
</dbReference>
<reference evidence="2 3" key="1">
    <citation type="submission" date="2020-06" db="EMBL/GenBank/DDBJ databases">
        <title>Methanofollis fontis sp. nov., a methanogen isolated from marine sediments near a cold seep at Four-Way Closure Ridge offshore southwestern Taiwan.</title>
        <authorList>
            <person name="Chen S.-C."/>
            <person name="Teng N.-H."/>
            <person name="Lin Y.-S."/>
            <person name="Lai M.-C."/>
            <person name="Chen H.-H."/>
            <person name="Wang C.-C."/>
        </authorList>
    </citation>
    <scope>NUCLEOTIDE SEQUENCE [LARGE SCALE GENOMIC DNA]</scope>
    <source>
        <strain evidence="2 3">DSM 2702</strain>
    </source>
</reference>
<keyword evidence="3" id="KW-1185">Reference proteome</keyword>
<keyword evidence="2" id="KW-0378">Hydrolase</keyword>
<organism evidence="2 3">
    <name type="scientific">Methanofollis tationis</name>
    <dbReference type="NCBI Taxonomy" id="81417"/>
    <lineage>
        <taxon>Archaea</taxon>
        <taxon>Methanobacteriati</taxon>
        <taxon>Methanobacteriota</taxon>
        <taxon>Stenosarchaea group</taxon>
        <taxon>Methanomicrobia</taxon>
        <taxon>Methanomicrobiales</taxon>
        <taxon>Methanomicrobiaceae</taxon>
        <taxon>Methanofollis</taxon>
    </lineage>
</organism>
<dbReference type="Gene3D" id="3.90.45.10">
    <property type="entry name" value="Peptide deformylase"/>
    <property type="match status" value="1"/>
</dbReference>
<dbReference type="AlphaFoldDB" id="A0A7K4HLR1"/>
<dbReference type="Proteomes" id="UP000570823">
    <property type="component" value="Unassembled WGS sequence"/>
</dbReference>
<protein>
    <submittedName>
        <fullName evidence="2">ATP-dependent zinc protease</fullName>
    </submittedName>
</protein>
<dbReference type="GO" id="GO:0008233">
    <property type="term" value="F:peptidase activity"/>
    <property type="evidence" value="ECO:0007669"/>
    <property type="project" value="UniProtKB-KW"/>
</dbReference>
<evidence type="ECO:0000313" key="2">
    <source>
        <dbReference type="EMBL" id="NVO66201.1"/>
    </source>
</evidence>
<gene>
    <name evidence="2" type="ORF">HWN36_02480</name>
</gene>
<name>A0A7K4HLR1_9EURY</name>
<dbReference type="OrthoDB" id="77241at2157"/>
<sequence length="173" mass="19779">MEPADLLRDLAFLKAEKDLAARFGLPSEALLPLIFSLRFGGDWSYALEDLRTVSVMKKTSVYDEETKLGSSLEEIYLLANPAITEREGTVRRLEKCGDQPTRLLVERPYRVRARADRILKMTIDPRAGEIRVEDLDRREICFEGSPAYGIAHEIEHLEKKEIAGRDLSELRFV</sequence>
<keyword evidence="2" id="KW-0645">Protease</keyword>
<dbReference type="InterPro" id="IPR036821">
    <property type="entry name" value="Peptide_deformylase_sf"/>
</dbReference>
<comment type="caution">
    <text evidence="2">The sequence shown here is derived from an EMBL/GenBank/DDBJ whole genome shotgun (WGS) entry which is preliminary data.</text>
</comment>
<dbReference type="RefSeq" id="WP_176787919.1">
    <property type="nucleotide sequence ID" value="NZ_JABXWR010000001.1"/>
</dbReference>
<feature type="domain" description="Retropepsin-like aspartic endopeptidase" evidence="1">
    <location>
        <begin position="32"/>
        <end position="133"/>
    </location>
</feature>